<protein>
    <recommendedName>
        <fullName evidence="4">Large ribosomal subunit protein uL16m</fullName>
    </recommendedName>
    <alternativeName>
        <fullName evidence="5">39S ribosomal protein L16, mitochondrial</fullName>
    </alternativeName>
</protein>
<name>A0AAW0YE55_CHEQU</name>
<keyword evidence="2" id="KW-0689">Ribosomal protein</keyword>
<evidence type="ECO:0000256" key="5">
    <source>
        <dbReference type="ARBA" id="ARBA00035440"/>
    </source>
</evidence>
<evidence type="ECO:0000256" key="3">
    <source>
        <dbReference type="ARBA" id="ARBA00023274"/>
    </source>
</evidence>
<keyword evidence="7" id="KW-1185">Reference proteome</keyword>
<dbReference type="GO" id="GO:0032543">
    <property type="term" value="P:mitochondrial translation"/>
    <property type="evidence" value="ECO:0007669"/>
    <property type="project" value="TreeGrafter"/>
</dbReference>
<dbReference type="Pfam" id="PF00252">
    <property type="entry name" value="Ribosomal_L16"/>
    <property type="match status" value="1"/>
</dbReference>
<feature type="non-terminal residue" evidence="6">
    <location>
        <position position="1"/>
    </location>
</feature>
<gene>
    <name evidence="6" type="ORF">OTU49_015163</name>
</gene>
<dbReference type="CDD" id="cd01433">
    <property type="entry name" value="Ribosomal_L16_L10e"/>
    <property type="match status" value="1"/>
</dbReference>
<dbReference type="InterPro" id="IPR047873">
    <property type="entry name" value="Ribosomal_uL16"/>
</dbReference>
<keyword evidence="3" id="KW-0687">Ribonucleoprotein</keyword>
<evidence type="ECO:0000256" key="2">
    <source>
        <dbReference type="ARBA" id="ARBA00022980"/>
    </source>
</evidence>
<comment type="caution">
    <text evidence="6">The sequence shown here is derived from an EMBL/GenBank/DDBJ whole genome shotgun (WGS) entry which is preliminary data.</text>
</comment>
<proteinExistence type="inferred from homology"/>
<evidence type="ECO:0000313" key="6">
    <source>
        <dbReference type="EMBL" id="KAK8749978.1"/>
    </source>
</evidence>
<comment type="similarity">
    <text evidence="1">Belongs to the universal ribosomal protein uL16 family.</text>
</comment>
<dbReference type="GO" id="GO:0005762">
    <property type="term" value="C:mitochondrial large ribosomal subunit"/>
    <property type="evidence" value="ECO:0007669"/>
    <property type="project" value="TreeGrafter"/>
</dbReference>
<dbReference type="Proteomes" id="UP001445076">
    <property type="component" value="Unassembled WGS sequence"/>
</dbReference>
<evidence type="ECO:0000256" key="4">
    <source>
        <dbReference type="ARBA" id="ARBA00035302"/>
    </source>
</evidence>
<organism evidence="6 7">
    <name type="scientific">Cherax quadricarinatus</name>
    <name type="common">Australian red claw crayfish</name>
    <dbReference type="NCBI Taxonomy" id="27406"/>
    <lineage>
        <taxon>Eukaryota</taxon>
        <taxon>Metazoa</taxon>
        <taxon>Ecdysozoa</taxon>
        <taxon>Arthropoda</taxon>
        <taxon>Crustacea</taxon>
        <taxon>Multicrustacea</taxon>
        <taxon>Malacostraca</taxon>
        <taxon>Eumalacostraca</taxon>
        <taxon>Eucarida</taxon>
        <taxon>Decapoda</taxon>
        <taxon>Pleocyemata</taxon>
        <taxon>Astacidea</taxon>
        <taxon>Parastacoidea</taxon>
        <taxon>Parastacidae</taxon>
        <taxon>Cherax</taxon>
    </lineage>
</organism>
<accession>A0AAW0YE55</accession>
<evidence type="ECO:0000313" key="7">
    <source>
        <dbReference type="Proteomes" id="UP001445076"/>
    </source>
</evidence>
<dbReference type="SUPFAM" id="SSF54686">
    <property type="entry name" value="Ribosomal protein L16p/L10e"/>
    <property type="match status" value="1"/>
</dbReference>
<dbReference type="PANTHER" id="PTHR12220">
    <property type="entry name" value="50S/60S RIBOSOMAL PROTEIN L16"/>
    <property type="match status" value="1"/>
</dbReference>
<dbReference type="PANTHER" id="PTHR12220:SF13">
    <property type="entry name" value="LARGE RIBOSOMAL SUBUNIT PROTEIN UL16M"/>
    <property type="match status" value="1"/>
</dbReference>
<reference evidence="6 7" key="1">
    <citation type="journal article" date="2024" name="BMC Genomics">
        <title>Genome assembly of redclaw crayfish (Cherax quadricarinatus) provides insights into its immune adaptation and hypoxia tolerance.</title>
        <authorList>
            <person name="Liu Z."/>
            <person name="Zheng J."/>
            <person name="Li H."/>
            <person name="Fang K."/>
            <person name="Wang S."/>
            <person name="He J."/>
            <person name="Zhou D."/>
            <person name="Weng S."/>
            <person name="Chi M."/>
            <person name="Gu Z."/>
            <person name="He J."/>
            <person name="Li F."/>
            <person name="Wang M."/>
        </authorList>
    </citation>
    <scope>NUCLEOTIDE SEQUENCE [LARGE SCALE GENOMIC DNA]</scope>
    <source>
        <strain evidence="6">ZL_2023a</strain>
    </source>
</reference>
<dbReference type="InterPro" id="IPR036920">
    <property type="entry name" value="Ribosomal_uL16_sf"/>
</dbReference>
<dbReference type="Gene3D" id="3.90.1170.10">
    <property type="entry name" value="Ribosomal protein L10e/L16"/>
    <property type="match status" value="1"/>
</dbReference>
<evidence type="ECO:0000256" key="1">
    <source>
        <dbReference type="ARBA" id="ARBA00008931"/>
    </source>
</evidence>
<dbReference type="GO" id="GO:0019843">
    <property type="term" value="F:rRNA binding"/>
    <property type="evidence" value="ECO:0007669"/>
    <property type="project" value="InterPro"/>
</dbReference>
<dbReference type="InterPro" id="IPR000114">
    <property type="entry name" value="Ribosomal_uL16_bact-type"/>
</dbReference>
<dbReference type="EMBL" id="JARKIK010000008">
    <property type="protein sequence ID" value="KAK8749978.1"/>
    <property type="molecule type" value="Genomic_DNA"/>
</dbReference>
<dbReference type="AlphaFoldDB" id="A0AAW0YE55"/>
<dbReference type="InterPro" id="IPR016180">
    <property type="entry name" value="Ribosomal_uL16_dom"/>
</dbReference>
<sequence>TRMAGVLFSRQMCQTLVRGIKNVSVARRATSVVQIAGYKNFPVPPTYDDIEIPKERQKLRFLNKVPQYPGSIRPPKMMKRLDLIRGEEEIHRDLLLQQYGIIAKRGGLLRHGHLEMIRMGIARKINPNKMFAIWRVDAPWKPITKKGQGKRMGGGKGPIDHYVTPVKAERVIIEVGGKCSFEEVKPFLTMIAHKLPFPAEVVSHETLVASRLEEERFERENINPYTFKYLIQNNMMGCHNWIRNIDKKYFGKYH</sequence>
<dbReference type="GO" id="GO:0003735">
    <property type="term" value="F:structural constituent of ribosome"/>
    <property type="evidence" value="ECO:0007669"/>
    <property type="project" value="InterPro"/>
</dbReference>